<gene>
    <name evidence="1" type="ORF">TorRG33x02_157310</name>
</gene>
<feature type="non-terminal residue" evidence="1">
    <location>
        <position position="1"/>
    </location>
</feature>
<accession>A0A2P5ESJ8</accession>
<dbReference type="AlphaFoldDB" id="A0A2P5ESJ8"/>
<dbReference type="EMBL" id="JXTC01000105">
    <property type="protein sequence ID" value="PON88517.1"/>
    <property type="molecule type" value="Genomic_DNA"/>
</dbReference>
<evidence type="ECO:0000313" key="2">
    <source>
        <dbReference type="Proteomes" id="UP000237000"/>
    </source>
</evidence>
<keyword evidence="2" id="KW-1185">Reference proteome</keyword>
<comment type="caution">
    <text evidence="1">The sequence shown here is derived from an EMBL/GenBank/DDBJ whole genome shotgun (WGS) entry which is preliminary data.</text>
</comment>
<proteinExistence type="predicted"/>
<evidence type="ECO:0000313" key="1">
    <source>
        <dbReference type="EMBL" id="PON88517.1"/>
    </source>
</evidence>
<organism evidence="1 2">
    <name type="scientific">Trema orientale</name>
    <name type="common">Charcoal tree</name>
    <name type="synonym">Celtis orientalis</name>
    <dbReference type="NCBI Taxonomy" id="63057"/>
    <lineage>
        <taxon>Eukaryota</taxon>
        <taxon>Viridiplantae</taxon>
        <taxon>Streptophyta</taxon>
        <taxon>Embryophyta</taxon>
        <taxon>Tracheophyta</taxon>
        <taxon>Spermatophyta</taxon>
        <taxon>Magnoliopsida</taxon>
        <taxon>eudicotyledons</taxon>
        <taxon>Gunneridae</taxon>
        <taxon>Pentapetalae</taxon>
        <taxon>rosids</taxon>
        <taxon>fabids</taxon>
        <taxon>Rosales</taxon>
        <taxon>Cannabaceae</taxon>
        <taxon>Trema</taxon>
    </lineage>
</organism>
<sequence>ISPAICGGNSSGPTLGGVLGQLVGSTAGLGGKNAKNSREWPLTSRDDHQRYFFGRLGGSRPELTA</sequence>
<dbReference type="InParanoid" id="A0A2P5ESJ8"/>
<dbReference type="Proteomes" id="UP000237000">
    <property type="component" value="Unassembled WGS sequence"/>
</dbReference>
<name>A0A2P5ESJ8_TREOI</name>
<protein>
    <submittedName>
        <fullName evidence="1">Uncharacterized protein</fullName>
    </submittedName>
</protein>
<reference evidence="2" key="1">
    <citation type="submission" date="2016-06" db="EMBL/GenBank/DDBJ databases">
        <title>Parallel loss of symbiosis genes in relatives of nitrogen-fixing non-legume Parasponia.</title>
        <authorList>
            <person name="Van Velzen R."/>
            <person name="Holmer R."/>
            <person name="Bu F."/>
            <person name="Rutten L."/>
            <person name="Van Zeijl A."/>
            <person name="Liu W."/>
            <person name="Santuari L."/>
            <person name="Cao Q."/>
            <person name="Sharma T."/>
            <person name="Shen D."/>
            <person name="Roswanjaya Y."/>
            <person name="Wardhani T."/>
            <person name="Kalhor M.S."/>
            <person name="Jansen J."/>
            <person name="Van den Hoogen J."/>
            <person name="Gungor B."/>
            <person name="Hartog M."/>
            <person name="Hontelez J."/>
            <person name="Verver J."/>
            <person name="Yang W.-C."/>
            <person name="Schijlen E."/>
            <person name="Repin R."/>
            <person name="Schilthuizen M."/>
            <person name="Schranz E."/>
            <person name="Heidstra R."/>
            <person name="Miyata K."/>
            <person name="Fedorova E."/>
            <person name="Kohlen W."/>
            <person name="Bisseling T."/>
            <person name="Smit S."/>
            <person name="Geurts R."/>
        </authorList>
    </citation>
    <scope>NUCLEOTIDE SEQUENCE [LARGE SCALE GENOMIC DNA]</scope>
    <source>
        <strain evidence="2">cv. RG33-2</strain>
    </source>
</reference>